<evidence type="ECO:0000256" key="10">
    <source>
        <dbReference type="ARBA" id="ARBA00048954"/>
    </source>
</evidence>
<keyword evidence="5 12" id="KW-0378">Hydrolase</keyword>
<dbReference type="GO" id="GO:0005829">
    <property type="term" value="C:cytosol"/>
    <property type="evidence" value="ECO:0007669"/>
    <property type="project" value="TreeGrafter"/>
</dbReference>
<feature type="domain" description="SF4 helicase" evidence="13">
    <location>
        <begin position="190"/>
        <end position="461"/>
    </location>
</feature>
<sequence length="462" mass="50396">MPDTVFESYSIPNVPEGGGTMPQNLSAEKSILSAMILSQEVLQECLVVLKEKDFFLYSHKCIFIAMRELFDNGQNVDPISLADHLKSSGKLDQIGGMAYLIELNSNSFSLASWKHHVQILHRDATLRALIEASSKITALAFDAPEDTKEVVDTAEGLLRDVTNDEIGDTFQSLSDVMGDLYEELSEACENPDGALGVQTGYRGIDARLQGLRPGQMVVIGARPGVGKTSFALNLLINAAVNGASVAFFSLEMSKAEIAQRLLSAHAHIPLGDLRGAKIQANQWPTILDATRELSTLDVMIDDTPGTTVTEIRAKARRMLKDKEKGMVVVDYLQLLEPPSGSGGADSRATQVSAMSRGIKIMAKDLGVPVIALSQLNRNVTDRKGKRPELSDLRESGSIEQDADIVILLDRSMTEEEAASEDRPDFNVTDFIIAKNRSGPLDIIPLVFLPGTTKFVEMDRHEE</sequence>
<keyword evidence="17" id="KW-1185">Reference proteome</keyword>
<dbReference type="InterPro" id="IPR036185">
    <property type="entry name" value="DNA_heli_DnaB-like_N_sf"/>
</dbReference>
<proteinExistence type="inferred from homology"/>
<gene>
    <name evidence="15" type="ORF">SAMN05216446_1239</name>
    <name evidence="14" type="ORF">SAMN05216447_103116</name>
</gene>
<dbReference type="Proteomes" id="UP000199128">
    <property type="component" value="Unassembled WGS sequence"/>
</dbReference>
<dbReference type="InterPro" id="IPR007693">
    <property type="entry name" value="DNA_helicase_DnaB-like_N"/>
</dbReference>
<dbReference type="InterPro" id="IPR003593">
    <property type="entry name" value="AAA+_ATPase"/>
</dbReference>
<dbReference type="PANTHER" id="PTHR30153">
    <property type="entry name" value="REPLICATIVE DNA HELICASE DNAB"/>
    <property type="match status" value="1"/>
</dbReference>
<dbReference type="Gene3D" id="3.40.50.300">
    <property type="entry name" value="P-loop containing nucleotide triphosphate hydrolases"/>
    <property type="match status" value="1"/>
</dbReference>
<evidence type="ECO:0000259" key="13">
    <source>
        <dbReference type="PROSITE" id="PS51199"/>
    </source>
</evidence>
<evidence type="ECO:0000313" key="14">
    <source>
        <dbReference type="EMBL" id="SEH48240.1"/>
    </source>
</evidence>
<dbReference type="NCBIfam" id="TIGR00665">
    <property type="entry name" value="DnaB"/>
    <property type="match status" value="1"/>
</dbReference>
<keyword evidence="8 12" id="KW-0238">DNA-binding</keyword>
<evidence type="ECO:0000313" key="15">
    <source>
        <dbReference type="EMBL" id="SER54066.1"/>
    </source>
</evidence>
<dbReference type="GO" id="GO:0003677">
    <property type="term" value="F:DNA binding"/>
    <property type="evidence" value="ECO:0007669"/>
    <property type="project" value="UniProtKB-UniRule"/>
</dbReference>
<evidence type="ECO:0000256" key="5">
    <source>
        <dbReference type="ARBA" id="ARBA00022801"/>
    </source>
</evidence>
<dbReference type="GO" id="GO:0006269">
    <property type="term" value="P:DNA replication, synthesis of primer"/>
    <property type="evidence" value="ECO:0007669"/>
    <property type="project" value="UniProtKB-UniRule"/>
</dbReference>
<evidence type="ECO:0000313" key="16">
    <source>
        <dbReference type="Proteomes" id="UP000199128"/>
    </source>
</evidence>
<evidence type="ECO:0000313" key="17">
    <source>
        <dbReference type="Proteomes" id="UP000199135"/>
    </source>
</evidence>
<dbReference type="EMBL" id="FNWT01000003">
    <property type="protein sequence ID" value="SEH48240.1"/>
    <property type="molecule type" value="Genomic_DNA"/>
</dbReference>
<evidence type="ECO:0000256" key="4">
    <source>
        <dbReference type="ARBA" id="ARBA00022741"/>
    </source>
</evidence>
<keyword evidence="6 12" id="KW-0347">Helicase</keyword>
<dbReference type="InterPro" id="IPR016136">
    <property type="entry name" value="DNA_helicase_N/primase_C"/>
</dbReference>
<keyword evidence="3 12" id="KW-0235">DNA replication</keyword>
<comment type="function">
    <text evidence="12">The main replicative DNA helicase, it participates in initiation and elongation during chromosome replication. Travels ahead of the DNA replisome, separating dsDNA into templates for DNA synthesis. A processive ATP-dependent 5'-3' DNA helicase it has DNA-dependent ATPase activity.</text>
</comment>
<dbReference type="Gene3D" id="1.10.860.10">
    <property type="entry name" value="DNAb Helicase, Chain A"/>
    <property type="match status" value="1"/>
</dbReference>
<dbReference type="PROSITE" id="PS51199">
    <property type="entry name" value="SF4_HELICASE"/>
    <property type="match status" value="1"/>
</dbReference>
<evidence type="ECO:0000256" key="6">
    <source>
        <dbReference type="ARBA" id="ARBA00022806"/>
    </source>
</evidence>
<dbReference type="GO" id="GO:1990077">
    <property type="term" value="C:primosome complex"/>
    <property type="evidence" value="ECO:0007669"/>
    <property type="project" value="UniProtKB-UniRule"/>
</dbReference>
<evidence type="ECO:0000256" key="2">
    <source>
        <dbReference type="ARBA" id="ARBA00022515"/>
    </source>
</evidence>
<keyword evidence="4 12" id="KW-0547">Nucleotide-binding</keyword>
<evidence type="ECO:0000256" key="11">
    <source>
        <dbReference type="NCBIfam" id="TIGR00665"/>
    </source>
</evidence>
<dbReference type="GO" id="GO:0005524">
    <property type="term" value="F:ATP binding"/>
    <property type="evidence" value="ECO:0007669"/>
    <property type="project" value="UniProtKB-UniRule"/>
</dbReference>
<dbReference type="SUPFAM" id="SSF52540">
    <property type="entry name" value="P-loop containing nucleoside triphosphate hydrolases"/>
    <property type="match status" value="1"/>
</dbReference>
<comment type="similarity">
    <text evidence="1 12">Belongs to the helicase family. DnaB subfamily.</text>
</comment>
<evidence type="ECO:0000256" key="9">
    <source>
        <dbReference type="ARBA" id="ARBA00023235"/>
    </source>
</evidence>
<organism evidence="15 16">
    <name type="scientific">Parafannyhessea umbonata</name>
    <dbReference type="NCBI Taxonomy" id="604330"/>
    <lineage>
        <taxon>Bacteria</taxon>
        <taxon>Bacillati</taxon>
        <taxon>Actinomycetota</taxon>
        <taxon>Coriobacteriia</taxon>
        <taxon>Coriobacteriales</taxon>
        <taxon>Atopobiaceae</taxon>
        <taxon>Parafannyhessea</taxon>
    </lineage>
</organism>
<keyword evidence="7 12" id="KW-0067">ATP-binding</keyword>
<reference evidence="16 17" key="2">
    <citation type="submission" date="2016-10" db="EMBL/GenBank/DDBJ databases">
        <authorList>
            <person name="Varghese N."/>
            <person name="Submissions S."/>
        </authorList>
    </citation>
    <scope>NUCLEOTIDE SEQUENCE [LARGE SCALE GENOMIC DNA]</scope>
    <source>
        <strain evidence="16">KHGC19</strain>
        <strain evidence="14 17">WCP15</strain>
    </source>
</reference>
<dbReference type="GO" id="GO:0043139">
    <property type="term" value="F:5'-3' DNA helicase activity"/>
    <property type="evidence" value="ECO:0007669"/>
    <property type="project" value="UniProtKB-EC"/>
</dbReference>
<evidence type="ECO:0000256" key="1">
    <source>
        <dbReference type="ARBA" id="ARBA00008428"/>
    </source>
</evidence>
<keyword evidence="9" id="KW-0413">Isomerase</keyword>
<dbReference type="Proteomes" id="UP000199135">
    <property type="component" value="Unassembled WGS sequence"/>
</dbReference>
<dbReference type="RefSeq" id="WP_078687300.1">
    <property type="nucleotide sequence ID" value="NZ_FNWT01000003.1"/>
</dbReference>
<dbReference type="Pfam" id="PF00772">
    <property type="entry name" value="DnaB"/>
    <property type="match status" value="1"/>
</dbReference>
<reference evidence="15" key="1">
    <citation type="submission" date="2016-10" db="EMBL/GenBank/DDBJ databases">
        <authorList>
            <person name="de Groot N.N."/>
        </authorList>
    </citation>
    <scope>NUCLEOTIDE SEQUENCE [LARGE SCALE GENOMIC DNA]</scope>
    <source>
        <strain evidence="15">KHGC19</strain>
    </source>
</reference>
<dbReference type="SUPFAM" id="SSF48024">
    <property type="entry name" value="N-terminal domain of DnaB helicase"/>
    <property type="match status" value="1"/>
</dbReference>
<dbReference type="EC" id="5.6.2.3" evidence="11 12"/>
<dbReference type="InterPro" id="IPR007694">
    <property type="entry name" value="DNA_helicase_DnaB-like_C"/>
</dbReference>
<evidence type="ECO:0000256" key="12">
    <source>
        <dbReference type="RuleBase" id="RU362085"/>
    </source>
</evidence>
<evidence type="ECO:0000256" key="3">
    <source>
        <dbReference type="ARBA" id="ARBA00022705"/>
    </source>
</evidence>
<dbReference type="AlphaFoldDB" id="A0A1H9Q0E6"/>
<dbReference type="InterPro" id="IPR007692">
    <property type="entry name" value="DNA_helicase_DnaB"/>
</dbReference>
<evidence type="ECO:0000256" key="8">
    <source>
        <dbReference type="ARBA" id="ARBA00023125"/>
    </source>
</evidence>
<evidence type="ECO:0000256" key="7">
    <source>
        <dbReference type="ARBA" id="ARBA00022840"/>
    </source>
</evidence>
<dbReference type="Pfam" id="PF03796">
    <property type="entry name" value="DnaB_C"/>
    <property type="match status" value="1"/>
</dbReference>
<comment type="catalytic activity">
    <reaction evidence="10 12">
        <text>ATP + H2O = ADP + phosphate + H(+)</text>
        <dbReference type="Rhea" id="RHEA:13065"/>
        <dbReference type="ChEBI" id="CHEBI:15377"/>
        <dbReference type="ChEBI" id="CHEBI:15378"/>
        <dbReference type="ChEBI" id="CHEBI:30616"/>
        <dbReference type="ChEBI" id="CHEBI:43474"/>
        <dbReference type="ChEBI" id="CHEBI:456216"/>
        <dbReference type="EC" id="5.6.2.3"/>
    </reaction>
</comment>
<name>A0A1H9Q0E6_9ACTN</name>
<dbReference type="CDD" id="cd00984">
    <property type="entry name" value="DnaB_C"/>
    <property type="match status" value="1"/>
</dbReference>
<keyword evidence="2 12" id="KW-0639">Primosome</keyword>
<dbReference type="EMBL" id="FOGP01000004">
    <property type="protein sequence ID" value="SER54066.1"/>
    <property type="molecule type" value="Genomic_DNA"/>
</dbReference>
<dbReference type="SMART" id="SM00382">
    <property type="entry name" value="AAA"/>
    <property type="match status" value="1"/>
</dbReference>
<accession>A0A1H9Q0E6</accession>
<dbReference type="InterPro" id="IPR027417">
    <property type="entry name" value="P-loop_NTPase"/>
</dbReference>
<dbReference type="PANTHER" id="PTHR30153:SF2">
    <property type="entry name" value="REPLICATIVE DNA HELICASE"/>
    <property type="match status" value="1"/>
</dbReference>
<protein>
    <recommendedName>
        <fullName evidence="11 12">Replicative DNA helicase</fullName>
        <ecNumber evidence="11 12">5.6.2.3</ecNumber>
    </recommendedName>
</protein>
<dbReference type="GO" id="GO:0016787">
    <property type="term" value="F:hydrolase activity"/>
    <property type="evidence" value="ECO:0007669"/>
    <property type="project" value="UniProtKB-KW"/>
</dbReference>